<comment type="subcellular location">
    <subcellularLocation>
        <location evidence="1">Nucleus</location>
    </subcellularLocation>
</comment>
<keyword evidence="4" id="KW-0862">Zinc</keyword>
<dbReference type="AlphaFoldDB" id="A0A0J8BA70"/>
<dbReference type="GO" id="GO:0003677">
    <property type="term" value="F:DNA binding"/>
    <property type="evidence" value="ECO:0007669"/>
    <property type="project" value="UniProtKB-KW"/>
</dbReference>
<dbReference type="CDD" id="cd10017">
    <property type="entry name" value="B3_DNA"/>
    <property type="match status" value="1"/>
</dbReference>
<protein>
    <recommendedName>
        <fullName evidence="14">B3 domain-containing protein</fullName>
    </recommendedName>
</protein>
<dbReference type="OrthoDB" id="757982at2759"/>
<reference evidence="12 13" key="1">
    <citation type="journal article" date="2014" name="Nature">
        <title>The genome of the recently domesticated crop plant sugar beet (Beta vulgaris).</title>
        <authorList>
            <person name="Dohm J.C."/>
            <person name="Minoche A.E."/>
            <person name="Holtgrawe D."/>
            <person name="Capella-Gutierrez S."/>
            <person name="Zakrzewski F."/>
            <person name="Tafer H."/>
            <person name="Rupp O."/>
            <person name="Sorensen T.R."/>
            <person name="Stracke R."/>
            <person name="Reinhardt R."/>
            <person name="Goesmann A."/>
            <person name="Kraft T."/>
            <person name="Schulz B."/>
            <person name="Stadler P.F."/>
            <person name="Schmidt T."/>
            <person name="Gabaldon T."/>
            <person name="Lehrach H."/>
            <person name="Weisshaar B."/>
            <person name="Himmelbauer H."/>
        </authorList>
    </citation>
    <scope>NUCLEOTIDE SEQUENCE [LARGE SCALE GENOMIC DNA]</scope>
    <source>
        <tissue evidence="12">Taproot</tissue>
    </source>
</reference>
<organism evidence="12 13">
    <name type="scientific">Beta vulgaris subsp. vulgaris</name>
    <name type="common">Beet</name>
    <dbReference type="NCBI Taxonomy" id="3555"/>
    <lineage>
        <taxon>Eukaryota</taxon>
        <taxon>Viridiplantae</taxon>
        <taxon>Streptophyta</taxon>
        <taxon>Embryophyta</taxon>
        <taxon>Tracheophyta</taxon>
        <taxon>Spermatophyta</taxon>
        <taxon>Magnoliopsida</taxon>
        <taxon>eudicotyledons</taxon>
        <taxon>Gunneridae</taxon>
        <taxon>Pentapetalae</taxon>
        <taxon>Caryophyllales</taxon>
        <taxon>Chenopodiaceae</taxon>
        <taxon>Betoideae</taxon>
        <taxon>Beta</taxon>
    </lineage>
</organism>
<dbReference type="InterPro" id="IPR015300">
    <property type="entry name" value="DNA-bd_pseudobarrel_sf"/>
</dbReference>
<evidence type="ECO:0000313" key="13">
    <source>
        <dbReference type="Proteomes" id="UP000035740"/>
    </source>
</evidence>
<dbReference type="PANTHER" id="PTHR46245">
    <property type="entry name" value="B3 DOMAIN-CONTAINING PROTEIN OS07G0563300"/>
    <property type="match status" value="1"/>
</dbReference>
<dbReference type="GO" id="GO:0008270">
    <property type="term" value="F:zinc ion binding"/>
    <property type="evidence" value="ECO:0007669"/>
    <property type="project" value="UniProtKB-KW"/>
</dbReference>
<dbReference type="GO" id="GO:0005634">
    <property type="term" value="C:nucleus"/>
    <property type="evidence" value="ECO:0007669"/>
    <property type="project" value="UniProtKB-SubCell"/>
</dbReference>
<evidence type="ECO:0000256" key="2">
    <source>
        <dbReference type="ARBA" id="ARBA00022723"/>
    </source>
</evidence>
<dbReference type="Gramene" id="KMS96797">
    <property type="protein sequence ID" value="KMS96797"/>
    <property type="gene ID" value="BVRB_8g199800"/>
</dbReference>
<evidence type="ECO:0000256" key="1">
    <source>
        <dbReference type="ARBA" id="ARBA00004123"/>
    </source>
</evidence>
<evidence type="ECO:0000259" key="10">
    <source>
        <dbReference type="PROSITE" id="PS50863"/>
    </source>
</evidence>
<evidence type="ECO:0000256" key="6">
    <source>
        <dbReference type="ARBA" id="ARBA00023125"/>
    </source>
</evidence>
<evidence type="ECO:0000256" key="5">
    <source>
        <dbReference type="ARBA" id="ARBA00023015"/>
    </source>
</evidence>
<dbReference type="eggNOG" id="ENOG502QPW7">
    <property type="taxonomic scope" value="Eukaryota"/>
</dbReference>
<dbReference type="Gene3D" id="3.30.40.100">
    <property type="match status" value="1"/>
</dbReference>
<dbReference type="EMBL" id="KQ090361">
    <property type="protein sequence ID" value="KMS96797.1"/>
    <property type="molecule type" value="Genomic_DNA"/>
</dbReference>
<dbReference type="PROSITE" id="PS50863">
    <property type="entry name" value="B3"/>
    <property type="match status" value="1"/>
</dbReference>
<evidence type="ECO:0000256" key="7">
    <source>
        <dbReference type="ARBA" id="ARBA00023163"/>
    </source>
</evidence>
<feature type="domain" description="CW-type" evidence="11">
    <location>
        <begin position="537"/>
        <end position="587"/>
    </location>
</feature>
<dbReference type="Pfam" id="PF07496">
    <property type="entry name" value="zf-CW"/>
    <property type="match status" value="1"/>
</dbReference>
<evidence type="ECO:0000256" key="3">
    <source>
        <dbReference type="ARBA" id="ARBA00022771"/>
    </source>
</evidence>
<evidence type="ECO:0000256" key="4">
    <source>
        <dbReference type="ARBA" id="ARBA00022833"/>
    </source>
</evidence>
<dbReference type="SMART" id="SM01019">
    <property type="entry name" value="B3"/>
    <property type="match status" value="1"/>
</dbReference>
<dbReference type="InterPro" id="IPR057743">
    <property type="entry name" value="Zfn_VAL1-3_N"/>
</dbReference>
<evidence type="ECO:0000256" key="8">
    <source>
        <dbReference type="ARBA" id="ARBA00023242"/>
    </source>
</evidence>
<proteinExistence type="predicted"/>
<keyword evidence="7" id="KW-0804">Transcription</keyword>
<dbReference type="PROSITE" id="PS51050">
    <property type="entry name" value="ZF_CW"/>
    <property type="match status" value="1"/>
</dbReference>
<feature type="region of interest" description="Disordered" evidence="9">
    <location>
        <begin position="428"/>
        <end position="458"/>
    </location>
</feature>
<dbReference type="Proteomes" id="UP000035740">
    <property type="component" value="Unassembled WGS sequence"/>
</dbReference>
<dbReference type="SUPFAM" id="SSF101936">
    <property type="entry name" value="DNA-binding pseudobarrel domain"/>
    <property type="match status" value="1"/>
</dbReference>
<keyword evidence="3" id="KW-0863">Zinc-finger</keyword>
<dbReference type="InterPro" id="IPR011124">
    <property type="entry name" value="Znf_CW"/>
</dbReference>
<dbReference type="OMA" id="NRCASAY"/>
<sequence>MSSKLCFNSECKVSNSETWKKGWRLQNHNFANLCHRCGSIYEEGRFCETFHKYASGWRCCETCEKRVHCGCIVSLHAFVVLDAGGIECMLCANKYVTLTPNQMGTPPPLPDWLAQSPVMNGNQNPGLASNGLWHQGKNLFNITTNDLNSGSRMSFEVGMSTGLERLESNKPRNLSFSNGSLKHNGSEKPGCNSAVVNCKEEPSHMHQSTLKDGQCALLSGKGSSSLREDNDAKDHSVLSQQLYPQDIARRQLSADDNNADSSCQSLICNFKPVEVGVRKDLNARYRPKISGEESKLISGSTHSAITPLFEKILSASDAGRIGRLVLPKKCAEAYFPPICQPEGLPLKVQDINGKEWTFQFRFWPNNNSRMYVLEGITNCLQSLQLRAGDTVSFGRTEPEGKLILGFRKASCGPQSDQGVQAVKSGNEMHAGQHAGYQKPKHKEDLTQSHSKVNKAPGASSFIPIKRKNSMLSSKRKRERADNVDLLGLKVTLEEAQGLFRSPPRHSPCVVIIEDFKFEEYEDAPVIGRPTITIRDYLGEDIQWTQCDNCLKWRKLPYDSLLPANWTCVENAWDFERSSCEAAQELTVKQLQDLLSINNSESIGAAAFKKLQDAELDAHGPEDLEALDRFAIEGYCEVSPASTPPTSKHPRHRLGCSCIVCNQPPSGGPKHPQNCGCKVCMTVRRRFQTMMIRRGRNHTERENVIQEFKSQGNTRSSVKSDPAIEVLKSSSKVYVNGDRKVISTSVEGQIDLNTQPQREEVSTCCNSMALKKQDTPDRGVCKLGDMDPKISG</sequence>
<dbReference type="Pfam" id="PF02362">
    <property type="entry name" value="B3"/>
    <property type="match status" value="1"/>
</dbReference>
<keyword evidence="5" id="KW-0805">Transcription regulation</keyword>
<evidence type="ECO:0000313" key="12">
    <source>
        <dbReference type="EMBL" id="KMS96797.1"/>
    </source>
</evidence>
<feature type="compositionally biased region" description="Polar residues" evidence="9">
    <location>
        <begin position="171"/>
        <end position="183"/>
    </location>
</feature>
<accession>A0A0J8BA70</accession>
<dbReference type="Pfam" id="PF25813">
    <property type="entry name" value="zf_VAL1_N"/>
    <property type="match status" value="1"/>
</dbReference>
<gene>
    <name evidence="12" type="ORF">BVRB_8g199800</name>
</gene>
<keyword evidence="2" id="KW-0479">Metal-binding</keyword>
<dbReference type="Gene3D" id="2.40.330.10">
    <property type="entry name" value="DNA-binding pseudobarrel domain"/>
    <property type="match status" value="1"/>
</dbReference>
<evidence type="ECO:0008006" key="14">
    <source>
        <dbReference type="Google" id="ProtNLM"/>
    </source>
</evidence>
<feature type="region of interest" description="Disordered" evidence="9">
    <location>
        <begin position="164"/>
        <end position="191"/>
    </location>
</feature>
<evidence type="ECO:0000259" key="11">
    <source>
        <dbReference type="PROSITE" id="PS51050"/>
    </source>
</evidence>
<dbReference type="PANTHER" id="PTHR46245:SF10">
    <property type="entry name" value="B3 DOMAIN-CONTAINING TRANSCRIPTION FACTOR VAL3"/>
    <property type="match status" value="1"/>
</dbReference>
<name>A0A0J8BA70_BETVV</name>
<dbReference type="InterPro" id="IPR003340">
    <property type="entry name" value="B3_DNA-bd"/>
</dbReference>
<keyword evidence="8" id="KW-0539">Nucleus</keyword>
<feature type="domain" description="TF-B3" evidence="10">
    <location>
        <begin position="309"/>
        <end position="410"/>
    </location>
</feature>
<evidence type="ECO:0000256" key="9">
    <source>
        <dbReference type="SAM" id="MobiDB-lite"/>
    </source>
</evidence>
<keyword evidence="6" id="KW-0238">DNA-binding</keyword>
<keyword evidence="13" id="KW-1185">Reference proteome</keyword>